<reference evidence="2 3" key="1">
    <citation type="submission" date="2017-11" db="EMBL/GenBank/DDBJ databases">
        <title>Comparative genomics of Botrytis spp.</title>
        <authorList>
            <person name="Valero-Jimenez C.A."/>
            <person name="Tapia P."/>
            <person name="Veloso J."/>
            <person name="Silva-Moreno E."/>
            <person name="Staats M."/>
            <person name="Valdes J.H."/>
            <person name="Van Kan J.A.L."/>
        </authorList>
    </citation>
    <scope>NUCLEOTIDE SEQUENCE [LARGE SCALE GENOMIC DNA]</scope>
    <source>
        <strain evidence="2 3">MUCL2830</strain>
    </source>
</reference>
<evidence type="ECO:0000313" key="2">
    <source>
        <dbReference type="EMBL" id="TEY42753.1"/>
    </source>
</evidence>
<evidence type="ECO:0000313" key="3">
    <source>
        <dbReference type="Proteomes" id="UP000297299"/>
    </source>
</evidence>
<name>A0A4Y8CS36_9HELO</name>
<evidence type="ECO:0000256" key="1">
    <source>
        <dbReference type="SAM" id="Coils"/>
    </source>
</evidence>
<protein>
    <submittedName>
        <fullName evidence="2">Uncharacterized protein</fullName>
    </submittedName>
</protein>
<gene>
    <name evidence="2" type="ORF">BOTCAL_0384g00140</name>
</gene>
<dbReference type="Proteomes" id="UP000297299">
    <property type="component" value="Unassembled WGS sequence"/>
</dbReference>
<dbReference type="EMBL" id="PHWZ01000383">
    <property type="protein sequence ID" value="TEY42753.1"/>
    <property type="molecule type" value="Genomic_DNA"/>
</dbReference>
<accession>A0A4Y8CS36</accession>
<dbReference type="OrthoDB" id="10582265at2759"/>
<keyword evidence="1" id="KW-0175">Coiled coil</keyword>
<proteinExistence type="predicted"/>
<keyword evidence="3" id="KW-1185">Reference proteome</keyword>
<dbReference type="AlphaFoldDB" id="A0A4Y8CS36"/>
<sequence length="72" mass="8391">MDRTPDKMELEMNEETIRKAKLEMRTQKIELEIVSIELREKDLEKMRKRVGELKKAWEKAVSSGKNCGAPGE</sequence>
<organism evidence="2 3">
    <name type="scientific">Botryotinia calthae</name>
    <dbReference type="NCBI Taxonomy" id="38488"/>
    <lineage>
        <taxon>Eukaryota</taxon>
        <taxon>Fungi</taxon>
        <taxon>Dikarya</taxon>
        <taxon>Ascomycota</taxon>
        <taxon>Pezizomycotina</taxon>
        <taxon>Leotiomycetes</taxon>
        <taxon>Helotiales</taxon>
        <taxon>Sclerotiniaceae</taxon>
        <taxon>Botryotinia</taxon>
    </lineage>
</organism>
<feature type="coiled-coil region" evidence="1">
    <location>
        <begin position="10"/>
        <end position="56"/>
    </location>
</feature>
<comment type="caution">
    <text evidence="2">The sequence shown here is derived from an EMBL/GenBank/DDBJ whole genome shotgun (WGS) entry which is preliminary data.</text>
</comment>